<feature type="domain" description="Nephrocystin 3-like N-terminal" evidence="2">
    <location>
        <begin position="25"/>
        <end position="190"/>
    </location>
</feature>
<evidence type="ECO:0000259" key="2">
    <source>
        <dbReference type="Pfam" id="PF24883"/>
    </source>
</evidence>
<feature type="non-terminal residue" evidence="3">
    <location>
        <position position="1"/>
    </location>
</feature>
<dbReference type="InterPro" id="IPR027417">
    <property type="entry name" value="P-loop_NTPase"/>
</dbReference>
<dbReference type="OrthoDB" id="5967843at2759"/>
<keyword evidence="1" id="KW-0677">Repeat</keyword>
<sequence>AFHDSIARYPPPNCNPGTREDVIHEIMNWITHGDNKILWLCGPAGAGKSAIVQYIAECCEDKLTLAASFFFFHADPGRNTIAGLVSSITYQIITRMRHKRAQIGTVIEEDPSILHKPFKAQIEHLIYPLLVDTPSNNINESPASSGLPSVIIIDGLDECQGDNDQREIVQSIGALANITRNSVRFIVASRPEPPINQSFHSLPSIRKILLSDPHRIQRASGDIYLYLRHGFDQIYQKHRPIVESFWPTDSIISKLVHKSGGLFIYPSIVLKY</sequence>
<dbReference type="SUPFAM" id="SSF52540">
    <property type="entry name" value="P-loop containing nucleoside triphosphate hydrolases"/>
    <property type="match status" value="1"/>
</dbReference>
<proteinExistence type="predicted"/>
<protein>
    <recommendedName>
        <fullName evidence="2">Nephrocystin 3-like N-terminal domain-containing protein</fullName>
    </recommendedName>
</protein>
<gene>
    <name evidence="3" type="ORF">BDZ94DRAFT_1124206</name>
</gene>
<dbReference type="EMBL" id="MU150336">
    <property type="protein sequence ID" value="KAF9458575.1"/>
    <property type="molecule type" value="Genomic_DNA"/>
</dbReference>
<accession>A0A9P6CDW6</accession>
<dbReference type="AlphaFoldDB" id="A0A9P6CDW6"/>
<dbReference type="PANTHER" id="PTHR10039:SF5">
    <property type="entry name" value="NACHT DOMAIN-CONTAINING PROTEIN"/>
    <property type="match status" value="1"/>
</dbReference>
<evidence type="ECO:0000313" key="4">
    <source>
        <dbReference type="Proteomes" id="UP000807353"/>
    </source>
</evidence>
<name>A0A9P6CDW6_9AGAR</name>
<dbReference type="Gene3D" id="3.40.50.300">
    <property type="entry name" value="P-loop containing nucleotide triphosphate hydrolases"/>
    <property type="match status" value="1"/>
</dbReference>
<dbReference type="InterPro" id="IPR056884">
    <property type="entry name" value="NPHP3-like_N"/>
</dbReference>
<evidence type="ECO:0000313" key="3">
    <source>
        <dbReference type="EMBL" id="KAF9458575.1"/>
    </source>
</evidence>
<feature type="non-terminal residue" evidence="3">
    <location>
        <position position="272"/>
    </location>
</feature>
<keyword evidence="4" id="KW-1185">Reference proteome</keyword>
<dbReference type="Pfam" id="PF24883">
    <property type="entry name" value="NPHP3_N"/>
    <property type="match status" value="1"/>
</dbReference>
<dbReference type="Proteomes" id="UP000807353">
    <property type="component" value="Unassembled WGS sequence"/>
</dbReference>
<reference evidence="3" key="1">
    <citation type="submission" date="2020-11" db="EMBL/GenBank/DDBJ databases">
        <authorList>
            <consortium name="DOE Joint Genome Institute"/>
            <person name="Ahrendt S."/>
            <person name="Riley R."/>
            <person name="Andreopoulos W."/>
            <person name="Labutti K."/>
            <person name="Pangilinan J."/>
            <person name="Ruiz-Duenas F.J."/>
            <person name="Barrasa J.M."/>
            <person name="Sanchez-Garcia M."/>
            <person name="Camarero S."/>
            <person name="Miyauchi S."/>
            <person name="Serrano A."/>
            <person name="Linde D."/>
            <person name="Babiker R."/>
            <person name="Drula E."/>
            <person name="Ayuso-Fernandez I."/>
            <person name="Pacheco R."/>
            <person name="Padilla G."/>
            <person name="Ferreira P."/>
            <person name="Barriuso J."/>
            <person name="Kellner H."/>
            <person name="Castanera R."/>
            <person name="Alfaro M."/>
            <person name="Ramirez L."/>
            <person name="Pisabarro A.G."/>
            <person name="Kuo A."/>
            <person name="Tritt A."/>
            <person name="Lipzen A."/>
            <person name="He G."/>
            <person name="Yan M."/>
            <person name="Ng V."/>
            <person name="Cullen D."/>
            <person name="Martin F."/>
            <person name="Rosso M.-N."/>
            <person name="Henrissat B."/>
            <person name="Hibbett D."/>
            <person name="Martinez A.T."/>
            <person name="Grigoriev I.V."/>
        </authorList>
    </citation>
    <scope>NUCLEOTIDE SEQUENCE</scope>
    <source>
        <strain evidence="3">CBS 247.69</strain>
    </source>
</reference>
<comment type="caution">
    <text evidence="3">The sequence shown here is derived from an EMBL/GenBank/DDBJ whole genome shotgun (WGS) entry which is preliminary data.</text>
</comment>
<evidence type="ECO:0000256" key="1">
    <source>
        <dbReference type="ARBA" id="ARBA00022737"/>
    </source>
</evidence>
<dbReference type="PANTHER" id="PTHR10039">
    <property type="entry name" value="AMELOGENIN"/>
    <property type="match status" value="1"/>
</dbReference>
<organism evidence="3 4">
    <name type="scientific">Collybia nuda</name>
    <dbReference type="NCBI Taxonomy" id="64659"/>
    <lineage>
        <taxon>Eukaryota</taxon>
        <taxon>Fungi</taxon>
        <taxon>Dikarya</taxon>
        <taxon>Basidiomycota</taxon>
        <taxon>Agaricomycotina</taxon>
        <taxon>Agaricomycetes</taxon>
        <taxon>Agaricomycetidae</taxon>
        <taxon>Agaricales</taxon>
        <taxon>Tricholomatineae</taxon>
        <taxon>Clitocybaceae</taxon>
        <taxon>Collybia</taxon>
    </lineage>
</organism>